<evidence type="ECO:0000256" key="2">
    <source>
        <dbReference type="ARBA" id="ARBA00014129"/>
    </source>
</evidence>
<keyword evidence="6 7" id="KW-0804">Transcription</keyword>
<dbReference type="InterPro" id="IPR041902">
    <property type="entry name" value="CtsR_N_sf"/>
</dbReference>
<organism evidence="10 11">
    <name type="scientific">Caldisalinibacter kiritimatiensis</name>
    <dbReference type="NCBI Taxonomy" id="1304284"/>
    <lineage>
        <taxon>Bacteria</taxon>
        <taxon>Bacillati</taxon>
        <taxon>Bacillota</taxon>
        <taxon>Tissierellia</taxon>
        <taxon>Tissierellales</taxon>
        <taxon>Thermohalobacteraceae</taxon>
        <taxon>Caldisalinibacter</taxon>
    </lineage>
</organism>
<keyword evidence="3 7" id="KW-0678">Repressor</keyword>
<evidence type="ECO:0000256" key="6">
    <source>
        <dbReference type="ARBA" id="ARBA00023163"/>
    </source>
</evidence>
<evidence type="ECO:0000256" key="4">
    <source>
        <dbReference type="ARBA" id="ARBA00023015"/>
    </source>
</evidence>
<dbReference type="InterPro" id="IPR008463">
    <property type="entry name" value="CtsR"/>
</dbReference>
<dbReference type="Proteomes" id="UP000013378">
    <property type="component" value="Unassembled WGS sequence"/>
</dbReference>
<name>R1CVH2_9FIRM</name>
<dbReference type="EMBL" id="ARZA01000131">
    <property type="protein sequence ID" value="EOD00644.1"/>
    <property type="molecule type" value="Genomic_DNA"/>
</dbReference>
<evidence type="ECO:0000256" key="3">
    <source>
        <dbReference type="ARBA" id="ARBA00022491"/>
    </source>
</evidence>
<evidence type="ECO:0000313" key="10">
    <source>
        <dbReference type="EMBL" id="EOD00644.1"/>
    </source>
</evidence>
<evidence type="ECO:0000256" key="1">
    <source>
        <dbReference type="ARBA" id="ARBA00010189"/>
    </source>
</evidence>
<dbReference type="Gene3D" id="1.10.1200.150">
    <property type="entry name" value="Transcriptional regulator CtsR, C-terminal domain"/>
    <property type="match status" value="1"/>
</dbReference>
<dbReference type="Pfam" id="PF17727">
    <property type="entry name" value="CtsR_C"/>
    <property type="match status" value="1"/>
</dbReference>
<gene>
    <name evidence="10" type="ORF">L21TH_1314</name>
</gene>
<evidence type="ECO:0000313" key="11">
    <source>
        <dbReference type="Proteomes" id="UP000013378"/>
    </source>
</evidence>
<protein>
    <recommendedName>
        <fullName evidence="2 7">Transcriptional regulator CtsR</fullName>
    </recommendedName>
</protein>
<dbReference type="OrthoDB" id="1680813at2"/>
<reference evidence="10 11" key="1">
    <citation type="journal article" date="2015" name="Geomicrobiol. J.">
        <title>Caldisalinibacter kiritimatiensis gen. nov., sp. nov., a moderately thermohalophilic thiosulfate-reducing bacterium from a hypersaline microbial mat.</title>
        <authorList>
            <person name="Ben Hania W."/>
            <person name="Joseph M."/>
            <person name="Fiebig A."/>
            <person name="Bunk B."/>
            <person name="Klenk H.-P."/>
            <person name="Fardeau M.-L."/>
            <person name="Spring S."/>
        </authorList>
    </citation>
    <scope>NUCLEOTIDE SEQUENCE [LARGE SCALE GENOMIC DNA]</scope>
    <source>
        <strain evidence="10 11">L21-TH-D2</strain>
    </source>
</reference>
<dbReference type="Pfam" id="PF05848">
    <property type="entry name" value="CtsR"/>
    <property type="match status" value="1"/>
</dbReference>
<dbReference type="InterPro" id="IPR041908">
    <property type="entry name" value="CtsR_C_sf"/>
</dbReference>
<comment type="caution">
    <text evidence="10">The sequence shown here is derived from an EMBL/GenBank/DDBJ whole genome shotgun (WGS) entry which is preliminary data.</text>
</comment>
<feature type="domain" description="CtsR N-terminal HTH" evidence="8">
    <location>
        <begin position="3"/>
        <end position="74"/>
    </location>
</feature>
<keyword evidence="11" id="KW-1185">Reference proteome</keyword>
<evidence type="ECO:0000256" key="7">
    <source>
        <dbReference type="PIRNR" id="PIRNR010607"/>
    </source>
</evidence>
<comment type="similarity">
    <text evidence="1 7">Belongs to the CtsR family.</text>
</comment>
<dbReference type="PIRSF" id="PIRSF010607">
    <property type="entry name" value="Txn_repr_CtsR"/>
    <property type="match status" value="1"/>
</dbReference>
<dbReference type="STRING" id="1304284.L21TH_1314"/>
<evidence type="ECO:0000259" key="8">
    <source>
        <dbReference type="Pfam" id="PF05848"/>
    </source>
</evidence>
<dbReference type="eggNOG" id="COG4463">
    <property type="taxonomic scope" value="Bacteria"/>
</dbReference>
<sequence length="153" mass="17525">MSKLSDLIEEFIKSLMSDAENGVIEIQRNELAQYFNCAPSQINYVLTTRFSNDKGYYIESKRGGGGYIKIVKVNINNNQHIRNVILNIIGESITKTRAYSIIESFKEKGLITKREMNIMKMAISDRALAVDPKYKNMLRANILKDMLLILLDE</sequence>
<dbReference type="RefSeq" id="WP_006312163.1">
    <property type="nucleotide sequence ID" value="NZ_ARZA01000131.1"/>
</dbReference>
<dbReference type="Gene3D" id="3.30.56.130">
    <property type="entry name" value="Transcriptional regulator CtsR, winged HTH domain"/>
    <property type="match status" value="1"/>
</dbReference>
<evidence type="ECO:0000259" key="9">
    <source>
        <dbReference type="Pfam" id="PF17727"/>
    </source>
</evidence>
<feature type="domain" description="CtsR C-terminal dimerization" evidence="9">
    <location>
        <begin position="78"/>
        <end position="147"/>
    </location>
</feature>
<proteinExistence type="inferred from homology"/>
<dbReference type="GO" id="GO:0003677">
    <property type="term" value="F:DNA binding"/>
    <property type="evidence" value="ECO:0007669"/>
    <property type="project" value="UniProtKB-UniRule"/>
</dbReference>
<dbReference type="GO" id="GO:0006355">
    <property type="term" value="P:regulation of DNA-templated transcription"/>
    <property type="evidence" value="ECO:0007669"/>
    <property type="project" value="UniProtKB-UniRule"/>
</dbReference>
<dbReference type="InterPro" id="IPR041473">
    <property type="entry name" value="CtsR_C"/>
</dbReference>
<dbReference type="PATRIC" id="fig|1304284.3.peg.1284"/>
<keyword evidence="4 7" id="KW-0805">Transcription regulation</keyword>
<keyword evidence="5 7" id="KW-0238">DNA-binding</keyword>
<dbReference type="AlphaFoldDB" id="R1CVH2"/>
<evidence type="ECO:0000256" key="5">
    <source>
        <dbReference type="ARBA" id="ARBA00023125"/>
    </source>
</evidence>
<accession>R1CVH2</accession>
<dbReference type="InterPro" id="IPR040465">
    <property type="entry name" value="CtsR_N"/>
</dbReference>